<keyword evidence="2 5" id="KW-0812">Transmembrane</keyword>
<feature type="transmembrane region" description="Helical" evidence="5">
    <location>
        <begin position="310"/>
        <end position="328"/>
    </location>
</feature>
<evidence type="ECO:0000259" key="6">
    <source>
        <dbReference type="PROSITE" id="PS50234"/>
    </source>
</evidence>
<dbReference type="Gene3D" id="3.40.50.410">
    <property type="entry name" value="von Willebrand factor, type A domain"/>
    <property type="match status" value="1"/>
</dbReference>
<sequence length="346" mass="39226">MQRLEEPIYFYALAIIPLLLLVLLYKFWWQKRTQKAFANVYLIQKLAPDYSTFKATIKWLFLALSITFLVVALVNPKIGTKLETVKREGVDIVFALDVSKSMLAEDIAPNRLEKAKQIISKTIDQLGSDRVGVIIYAGNAYPLLPITTDQSAARLFLKNASPDMVSSQGTAINDALNLAKTYYDNDEQTNKYLVILSDGEDHEENTVDKAKELDEEGIKVITIGIGTEKGDVIPDMINGYKKGLKKDKNGEVVITQRHVKVLQEIAQTANGFYVDGNKTSNSVNKIMEVLSKAKKTEFESKQFSEYKSQFQWFIGLGILWLVLDMFVFEKKTKWVKSVNLFNENKE</sequence>
<evidence type="ECO:0000313" key="7">
    <source>
        <dbReference type="EMBL" id="SHH41680.1"/>
    </source>
</evidence>
<dbReference type="Proteomes" id="UP000184109">
    <property type="component" value="Unassembled WGS sequence"/>
</dbReference>
<feature type="domain" description="VWFA" evidence="6">
    <location>
        <begin position="91"/>
        <end position="290"/>
    </location>
</feature>
<feature type="transmembrane region" description="Helical" evidence="5">
    <location>
        <begin position="6"/>
        <end position="25"/>
    </location>
</feature>
<dbReference type="InterPro" id="IPR036465">
    <property type="entry name" value="vWFA_dom_sf"/>
</dbReference>
<protein>
    <submittedName>
        <fullName evidence="7">Ca-activated chloride channel family protein</fullName>
    </submittedName>
</protein>
<evidence type="ECO:0000256" key="2">
    <source>
        <dbReference type="ARBA" id="ARBA00022692"/>
    </source>
</evidence>
<keyword evidence="4 5" id="KW-0472">Membrane</keyword>
<evidence type="ECO:0000256" key="3">
    <source>
        <dbReference type="ARBA" id="ARBA00022989"/>
    </source>
</evidence>
<dbReference type="InterPro" id="IPR002035">
    <property type="entry name" value="VWF_A"/>
</dbReference>
<keyword evidence="1" id="KW-1003">Cell membrane</keyword>
<dbReference type="OrthoDB" id="6206554at2"/>
<dbReference type="EMBL" id="FQXQ01000001">
    <property type="protein sequence ID" value="SHH41680.1"/>
    <property type="molecule type" value="Genomic_DNA"/>
</dbReference>
<evidence type="ECO:0000256" key="5">
    <source>
        <dbReference type="SAM" id="Phobius"/>
    </source>
</evidence>
<accession>A0A1M5ST74</accession>
<evidence type="ECO:0000256" key="4">
    <source>
        <dbReference type="ARBA" id="ARBA00023136"/>
    </source>
</evidence>
<keyword evidence="8" id="KW-1185">Reference proteome</keyword>
<evidence type="ECO:0000256" key="1">
    <source>
        <dbReference type="ARBA" id="ARBA00022475"/>
    </source>
</evidence>
<keyword evidence="3 5" id="KW-1133">Transmembrane helix</keyword>
<dbReference type="AlphaFoldDB" id="A0A1M5ST74"/>
<dbReference type="STRING" id="1195760.SAMN05444281_0501"/>
<dbReference type="PROSITE" id="PS50234">
    <property type="entry name" value="VWFA"/>
    <property type="match status" value="1"/>
</dbReference>
<dbReference type="Pfam" id="PF00092">
    <property type="entry name" value="VWA"/>
    <property type="match status" value="1"/>
</dbReference>
<organism evidence="7 8">
    <name type="scientific">Wenyingzhuangia marina</name>
    <dbReference type="NCBI Taxonomy" id="1195760"/>
    <lineage>
        <taxon>Bacteria</taxon>
        <taxon>Pseudomonadati</taxon>
        <taxon>Bacteroidota</taxon>
        <taxon>Flavobacteriia</taxon>
        <taxon>Flavobacteriales</taxon>
        <taxon>Flavobacteriaceae</taxon>
        <taxon>Wenyingzhuangia</taxon>
    </lineage>
</organism>
<dbReference type="SMART" id="SM00327">
    <property type="entry name" value="VWA"/>
    <property type="match status" value="1"/>
</dbReference>
<gene>
    <name evidence="7" type="ORF">SAMN05444281_0501</name>
</gene>
<reference evidence="8" key="1">
    <citation type="submission" date="2016-11" db="EMBL/GenBank/DDBJ databases">
        <authorList>
            <person name="Varghese N."/>
            <person name="Submissions S."/>
        </authorList>
    </citation>
    <scope>NUCLEOTIDE SEQUENCE [LARGE SCALE GENOMIC DNA]</scope>
    <source>
        <strain evidence="8">DSM 100572</strain>
    </source>
</reference>
<dbReference type="SUPFAM" id="SSF53300">
    <property type="entry name" value="vWA-like"/>
    <property type="match status" value="1"/>
</dbReference>
<dbReference type="PANTHER" id="PTHR22550:SF5">
    <property type="entry name" value="LEUCINE ZIPPER PROTEIN 4"/>
    <property type="match status" value="1"/>
</dbReference>
<dbReference type="PANTHER" id="PTHR22550">
    <property type="entry name" value="SPORE GERMINATION PROTEIN"/>
    <property type="match status" value="1"/>
</dbReference>
<feature type="transmembrane region" description="Helical" evidence="5">
    <location>
        <begin position="55"/>
        <end position="74"/>
    </location>
</feature>
<name>A0A1M5ST74_9FLAO</name>
<dbReference type="RefSeq" id="WP_073118092.1">
    <property type="nucleotide sequence ID" value="NZ_BMEN01000001.1"/>
</dbReference>
<dbReference type="InterPro" id="IPR050768">
    <property type="entry name" value="UPF0353/GerABKA_families"/>
</dbReference>
<dbReference type="Pfam" id="PF07584">
    <property type="entry name" value="BatA"/>
    <property type="match status" value="1"/>
</dbReference>
<proteinExistence type="predicted"/>
<evidence type="ECO:0000313" key="8">
    <source>
        <dbReference type="Proteomes" id="UP000184109"/>
    </source>
</evidence>
<dbReference type="InterPro" id="IPR024163">
    <property type="entry name" value="Aerotolerance_reg_N"/>
</dbReference>